<feature type="region of interest" description="Disordered" evidence="1">
    <location>
        <begin position="126"/>
        <end position="154"/>
    </location>
</feature>
<evidence type="ECO:0000313" key="3">
    <source>
        <dbReference type="Proteomes" id="UP000294597"/>
    </source>
</evidence>
<accession>A0A4R5D3X3</accession>
<organism evidence="2 3">
    <name type="scientific">Flavobacterium hiemivividum</name>
    <dbReference type="NCBI Taxonomy" id="2541734"/>
    <lineage>
        <taxon>Bacteria</taxon>
        <taxon>Pseudomonadati</taxon>
        <taxon>Bacteroidota</taxon>
        <taxon>Flavobacteriia</taxon>
        <taxon>Flavobacteriales</taxon>
        <taxon>Flavobacteriaceae</taxon>
        <taxon>Flavobacterium</taxon>
    </lineage>
</organism>
<feature type="compositionally biased region" description="Basic and acidic residues" evidence="1">
    <location>
        <begin position="141"/>
        <end position="154"/>
    </location>
</feature>
<name>A0A4R5D3X3_9FLAO</name>
<dbReference type="RefSeq" id="WP_132108284.1">
    <property type="nucleotide sequence ID" value="NZ_SMFO01000001.1"/>
</dbReference>
<feature type="compositionally biased region" description="Basic and acidic residues" evidence="1">
    <location>
        <begin position="67"/>
        <end position="101"/>
    </location>
</feature>
<feature type="compositionally biased region" description="Basic residues" evidence="1">
    <location>
        <begin position="128"/>
        <end position="140"/>
    </location>
</feature>
<gene>
    <name evidence="2" type="ORF">E0F98_00860</name>
</gene>
<keyword evidence="3" id="KW-1185">Reference proteome</keyword>
<proteinExistence type="predicted"/>
<dbReference type="AlphaFoldDB" id="A0A4R5D3X3"/>
<dbReference type="Proteomes" id="UP000294597">
    <property type="component" value="Unassembled WGS sequence"/>
</dbReference>
<sequence length="154" mass="18353">MKKLFIMALLVVGMTTVAQDRKERPNREKMERFTPEQRNQLMLKKMTLELDLNAKQQEQMKSVIAEKSAKQESRIKDRKANKDKDSKLSADERFNRQNMMMDEKIAMKSKMKSILSDSQFEKWDAMKVKHHKQRSHRMHKKMGDGMNHKEDVKK</sequence>
<dbReference type="EMBL" id="SMFO01000001">
    <property type="protein sequence ID" value="TDE06201.1"/>
    <property type="molecule type" value="Genomic_DNA"/>
</dbReference>
<evidence type="ECO:0000256" key="1">
    <source>
        <dbReference type="SAM" id="MobiDB-lite"/>
    </source>
</evidence>
<evidence type="ECO:0000313" key="2">
    <source>
        <dbReference type="EMBL" id="TDE06201.1"/>
    </source>
</evidence>
<reference evidence="2 3" key="1">
    <citation type="submission" date="2019-03" db="EMBL/GenBank/DDBJ databases">
        <title>Flavobacterium TSA-D2 sp. nov., isolated from arctic soil.</title>
        <authorList>
            <person name="Chaudhary D.K."/>
        </authorList>
    </citation>
    <scope>NUCLEOTIDE SEQUENCE [LARGE SCALE GENOMIC DNA]</scope>
    <source>
        <strain evidence="2 3">TSA-D2</strain>
    </source>
</reference>
<comment type="caution">
    <text evidence="2">The sequence shown here is derived from an EMBL/GenBank/DDBJ whole genome shotgun (WGS) entry which is preliminary data.</text>
</comment>
<protein>
    <recommendedName>
        <fullName evidence="4">DUF4890 domain-containing protein</fullName>
    </recommendedName>
</protein>
<evidence type="ECO:0008006" key="4">
    <source>
        <dbReference type="Google" id="ProtNLM"/>
    </source>
</evidence>
<feature type="region of interest" description="Disordered" evidence="1">
    <location>
        <begin position="61"/>
        <end position="101"/>
    </location>
</feature>